<keyword evidence="3" id="KW-1185">Reference proteome</keyword>
<evidence type="ECO:0000313" key="3">
    <source>
        <dbReference type="Proteomes" id="UP000700334"/>
    </source>
</evidence>
<reference evidence="2" key="1">
    <citation type="journal article" date="2021" name="Evol. Appl.">
        <title>The genome of the Pyrenean desman and the effects of bottlenecks and inbreeding on the genomic landscape of an endangered species.</title>
        <authorList>
            <person name="Escoda L."/>
            <person name="Castresana J."/>
        </authorList>
    </citation>
    <scope>NUCLEOTIDE SEQUENCE</scope>
    <source>
        <strain evidence="2">IBE-C5619</strain>
    </source>
</reference>
<dbReference type="EMBL" id="JAGFMF010011642">
    <property type="protein sequence ID" value="KAG8517962.1"/>
    <property type="molecule type" value="Genomic_DNA"/>
</dbReference>
<comment type="caution">
    <text evidence="2">The sequence shown here is derived from an EMBL/GenBank/DDBJ whole genome shotgun (WGS) entry which is preliminary data.</text>
</comment>
<dbReference type="Proteomes" id="UP000700334">
    <property type="component" value="Unassembled WGS sequence"/>
</dbReference>
<accession>A0A8J6AFR0</accession>
<feature type="region of interest" description="Disordered" evidence="1">
    <location>
        <begin position="67"/>
        <end position="97"/>
    </location>
</feature>
<name>A0A8J6AFR0_GALPY</name>
<feature type="region of interest" description="Disordered" evidence="1">
    <location>
        <begin position="1"/>
        <end position="51"/>
    </location>
</feature>
<sequence length="129" mass="13769">MGDLSLKGTQALTSAGDVGPRLNAVCEGPEGAQPPAPRQRPWAPPEHQRCRSGRDFPILAEQLWPLDTHEGARPSVRGISSPASPRCDGKMAAPRPAPARLSGVMVPAPIPDLEALRALTALFKEPRNR</sequence>
<evidence type="ECO:0000313" key="2">
    <source>
        <dbReference type="EMBL" id="KAG8517962.1"/>
    </source>
</evidence>
<protein>
    <submittedName>
        <fullName evidence="2">Ataxin-10</fullName>
    </submittedName>
</protein>
<feature type="compositionally biased region" description="Pro residues" evidence="1">
    <location>
        <begin position="32"/>
        <end position="44"/>
    </location>
</feature>
<evidence type="ECO:0000256" key="1">
    <source>
        <dbReference type="SAM" id="MobiDB-lite"/>
    </source>
</evidence>
<gene>
    <name evidence="2" type="ORF">J0S82_011006</name>
</gene>
<organism evidence="2 3">
    <name type="scientific">Galemys pyrenaicus</name>
    <name type="common">Iberian desman</name>
    <name type="synonym">Pyrenean desman</name>
    <dbReference type="NCBI Taxonomy" id="202257"/>
    <lineage>
        <taxon>Eukaryota</taxon>
        <taxon>Metazoa</taxon>
        <taxon>Chordata</taxon>
        <taxon>Craniata</taxon>
        <taxon>Vertebrata</taxon>
        <taxon>Euteleostomi</taxon>
        <taxon>Mammalia</taxon>
        <taxon>Eutheria</taxon>
        <taxon>Laurasiatheria</taxon>
        <taxon>Eulipotyphla</taxon>
        <taxon>Talpidae</taxon>
        <taxon>Galemys</taxon>
    </lineage>
</organism>
<proteinExistence type="predicted"/>
<dbReference type="AlphaFoldDB" id="A0A8J6AFR0"/>